<reference evidence="1 2" key="1">
    <citation type="submission" date="2016-10" db="EMBL/GenBank/DDBJ databases">
        <authorList>
            <person name="de Groot N.N."/>
        </authorList>
    </citation>
    <scope>NUCLEOTIDE SEQUENCE [LARGE SCALE GENOMIC DNA]</scope>
    <source>
        <strain evidence="1 2">Nl7</strain>
    </source>
</reference>
<evidence type="ECO:0000313" key="1">
    <source>
        <dbReference type="EMBL" id="SES65351.1"/>
    </source>
</evidence>
<organism evidence="1 2">
    <name type="scientific">Nitrosospira multiformis</name>
    <dbReference type="NCBI Taxonomy" id="1231"/>
    <lineage>
        <taxon>Bacteria</taxon>
        <taxon>Pseudomonadati</taxon>
        <taxon>Pseudomonadota</taxon>
        <taxon>Betaproteobacteria</taxon>
        <taxon>Nitrosomonadales</taxon>
        <taxon>Nitrosomonadaceae</taxon>
        <taxon>Nitrosospira</taxon>
    </lineage>
</organism>
<name>A0A1H9Y965_9PROT</name>
<dbReference type="Proteomes" id="UP000183339">
    <property type="component" value="Unassembled WGS sequence"/>
</dbReference>
<evidence type="ECO:0000313" key="2">
    <source>
        <dbReference type="Proteomes" id="UP000183339"/>
    </source>
</evidence>
<gene>
    <name evidence="1" type="ORF">SAMN05216412_101107</name>
</gene>
<dbReference type="AlphaFoldDB" id="A0A1H9Y965"/>
<sequence>MFKLSANGRLTGAFISLGDLYVAYRKAKVEAYYENTHFHALAFTEYEQDLHENLTRLHQSLLKPGFAWAFDLAFIGDFAYLPKSIDSSVWESQADGHFRALDPLSDWEQRFHESTIRAPAKLRLIIRPTVNFQIVSALWIIKVGHLFDGVIKPAVSYGNRLRRSYNEFGDPRVDGPAINLTTTGLFAPYFSAYRT</sequence>
<dbReference type="RefSeq" id="WP_218141731.1">
    <property type="nucleotide sequence ID" value="NZ_FOHI01000001.1"/>
</dbReference>
<protein>
    <submittedName>
        <fullName evidence="1">Uncharacterized protein</fullName>
    </submittedName>
</protein>
<proteinExistence type="predicted"/>
<accession>A0A1H9Y965</accession>
<dbReference type="EMBL" id="FOHI01000001">
    <property type="protein sequence ID" value="SES65351.1"/>
    <property type="molecule type" value="Genomic_DNA"/>
</dbReference>